<keyword evidence="9 12" id="KW-0472">Membrane</keyword>
<dbReference type="InterPro" id="IPR036396">
    <property type="entry name" value="Cyt_P450_sf"/>
</dbReference>
<dbReference type="Pfam" id="PF00067">
    <property type="entry name" value="p450"/>
    <property type="match status" value="1"/>
</dbReference>
<proteinExistence type="inferred from homology"/>
<dbReference type="FunFam" id="1.10.630.10:FF:000011">
    <property type="entry name" value="Cytochrome P450 83B1"/>
    <property type="match status" value="1"/>
</dbReference>
<keyword evidence="12" id="KW-0812">Transmembrane</keyword>
<dbReference type="Proteomes" id="UP001630127">
    <property type="component" value="Unassembled WGS sequence"/>
</dbReference>
<keyword evidence="5 10" id="KW-0479">Metal-binding</keyword>
<dbReference type="GO" id="GO:0046872">
    <property type="term" value="F:metal ion binding"/>
    <property type="evidence" value="ECO:0007669"/>
    <property type="project" value="UniProtKB-KW"/>
</dbReference>
<keyword evidence="12" id="KW-1133">Transmembrane helix</keyword>
<evidence type="ECO:0000256" key="2">
    <source>
        <dbReference type="ARBA" id="ARBA00004370"/>
    </source>
</evidence>
<keyword evidence="14" id="KW-1185">Reference proteome</keyword>
<dbReference type="PRINTS" id="PR00463">
    <property type="entry name" value="EP450I"/>
</dbReference>
<evidence type="ECO:0000256" key="11">
    <source>
        <dbReference type="RuleBase" id="RU000461"/>
    </source>
</evidence>
<evidence type="ECO:0000256" key="8">
    <source>
        <dbReference type="ARBA" id="ARBA00023033"/>
    </source>
</evidence>
<accession>A0ABD3AB98</accession>
<dbReference type="GO" id="GO:0016020">
    <property type="term" value="C:membrane"/>
    <property type="evidence" value="ECO:0007669"/>
    <property type="project" value="UniProtKB-SubCell"/>
</dbReference>
<gene>
    <name evidence="13" type="ORF">ACH5RR_012486</name>
</gene>
<evidence type="ECO:0000256" key="1">
    <source>
        <dbReference type="ARBA" id="ARBA00001971"/>
    </source>
</evidence>
<evidence type="ECO:0008006" key="15">
    <source>
        <dbReference type="Google" id="ProtNLM"/>
    </source>
</evidence>
<evidence type="ECO:0000313" key="14">
    <source>
        <dbReference type="Proteomes" id="UP001630127"/>
    </source>
</evidence>
<dbReference type="SUPFAM" id="SSF48264">
    <property type="entry name" value="Cytochrome P450"/>
    <property type="match status" value="1"/>
</dbReference>
<dbReference type="PROSITE" id="PS00086">
    <property type="entry name" value="CYTOCHROME_P450"/>
    <property type="match status" value="1"/>
</dbReference>
<dbReference type="InterPro" id="IPR017972">
    <property type="entry name" value="Cyt_P450_CS"/>
</dbReference>
<organism evidence="13 14">
    <name type="scientific">Cinchona calisaya</name>
    <dbReference type="NCBI Taxonomy" id="153742"/>
    <lineage>
        <taxon>Eukaryota</taxon>
        <taxon>Viridiplantae</taxon>
        <taxon>Streptophyta</taxon>
        <taxon>Embryophyta</taxon>
        <taxon>Tracheophyta</taxon>
        <taxon>Spermatophyta</taxon>
        <taxon>Magnoliopsida</taxon>
        <taxon>eudicotyledons</taxon>
        <taxon>Gunneridae</taxon>
        <taxon>Pentapetalae</taxon>
        <taxon>asterids</taxon>
        <taxon>lamiids</taxon>
        <taxon>Gentianales</taxon>
        <taxon>Rubiaceae</taxon>
        <taxon>Cinchonoideae</taxon>
        <taxon>Cinchoneae</taxon>
        <taxon>Cinchona</taxon>
    </lineage>
</organism>
<evidence type="ECO:0000256" key="6">
    <source>
        <dbReference type="ARBA" id="ARBA00023002"/>
    </source>
</evidence>
<comment type="subcellular location">
    <subcellularLocation>
        <location evidence="2">Membrane</location>
    </subcellularLocation>
</comment>
<dbReference type="Gene3D" id="1.10.630.10">
    <property type="entry name" value="Cytochrome P450"/>
    <property type="match status" value="1"/>
</dbReference>
<comment type="caution">
    <text evidence="13">The sequence shown here is derived from an EMBL/GenBank/DDBJ whole genome shotgun (WGS) entry which is preliminary data.</text>
</comment>
<evidence type="ECO:0000256" key="9">
    <source>
        <dbReference type="ARBA" id="ARBA00023136"/>
    </source>
</evidence>
<feature type="transmembrane region" description="Helical" evidence="12">
    <location>
        <begin position="6"/>
        <end position="25"/>
    </location>
</feature>
<protein>
    <recommendedName>
        <fullName evidence="15">Cytochrome P450 CYP736A12-like</fullName>
    </recommendedName>
</protein>
<evidence type="ECO:0000313" key="13">
    <source>
        <dbReference type="EMBL" id="KAL3527830.1"/>
    </source>
</evidence>
<feature type="binding site" description="axial binding residue" evidence="10">
    <location>
        <position position="441"/>
    </location>
    <ligand>
        <name>heme</name>
        <dbReference type="ChEBI" id="CHEBI:30413"/>
    </ligand>
    <ligandPart>
        <name>Fe</name>
        <dbReference type="ChEBI" id="CHEBI:18248"/>
    </ligandPart>
</feature>
<dbReference type="InterPro" id="IPR001128">
    <property type="entry name" value="Cyt_P450"/>
</dbReference>
<evidence type="ECO:0000256" key="4">
    <source>
        <dbReference type="ARBA" id="ARBA00022617"/>
    </source>
</evidence>
<dbReference type="InterPro" id="IPR002401">
    <property type="entry name" value="Cyt_P450_E_grp-I"/>
</dbReference>
<evidence type="ECO:0000256" key="7">
    <source>
        <dbReference type="ARBA" id="ARBA00023004"/>
    </source>
</evidence>
<evidence type="ECO:0000256" key="10">
    <source>
        <dbReference type="PIRSR" id="PIRSR602401-1"/>
    </source>
</evidence>
<keyword evidence="8 11" id="KW-0503">Monooxygenase</keyword>
<reference evidence="13 14" key="1">
    <citation type="submission" date="2024-11" db="EMBL/GenBank/DDBJ databases">
        <title>A near-complete genome assembly of Cinchona calisaya.</title>
        <authorList>
            <person name="Lian D.C."/>
            <person name="Zhao X.W."/>
            <person name="Wei L."/>
        </authorList>
    </citation>
    <scope>NUCLEOTIDE SEQUENCE [LARGE SCALE GENOMIC DNA]</scope>
    <source>
        <tissue evidence="13">Nenye</tissue>
    </source>
</reference>
<name>A0ABD3AB98_9GENT</name>
<dbReference type="CDD" id="cd11072">
    <property type="entry name" value="CYP71-like"/>
    <property type="match status" value="1"/>
</dbReference>
<evidence type="ECO:0000256" key="5">
    <source>
        <dbReference type="ARBA" id="ARBA00022723"/>
    </source>
</evidence>
<evidence type="ECO:0000256" key="12">
    <source>
        <dbReference type="SAM" id="Phobius"/>
    </source>
</evidence>
<comment type="cofactor">
    <cofactor evidence="1 10">
        <name>heme</name>
        <dbReference type="ChEBI" id="CHEBI:30413"/>
    </cofactor>
</comment>
<dbReference type="PANTHER" id="PTHR47943">
    <property type="entry name" value="CYTOCHROME P450 93A3-LIKE"/>
    <property type="match status" value="1"/>
</dbReference>
<keyword evidence="4 10" id="KW-0349">Heme</keyword>
<dbReference type="PANTHER" id="PTHR47943:SF2">
    <property type="entry name" value="CYTOCHROME P450"/>
    <property type="match status" value="1"/>
</dbReference>
<keyword evidence="7 10" id="KW-0408">Iron</keyword>
<dbReference type="GO" id="GO:0004497">
    <property type="term" value="F:monooxygenase activity"/>
    <property type="evidence" value="ECO:0007669"/>
    <property type="project" value="UniProtKB-KW"/>
</dbReference>
<evidence type="ECO:0000256" key="3">
    <source>
        <dbReference type="ARBA" id="ARBA00010617"/>
    </source>
</evidence>
<keyword evidence="6 11" id="KW-0560">Oxidoreductase</keyword>
<sequence length="501" mass="56948">MMPSAWIWTTFVVLLAIVSLLNSLLRKNKNKKKLPPSPRGLPILGHLHLMGKNPHQDLHNLSKQHGPVMHLRFGFVSNIIVSSPRAAEQFLKTHDLVFATRPPHEAAKYIGFGQRNLSFGQYGPYWRNMRKLCTLNLLSNLKISSFQSMRREELGLFLKSLELAALNREIVDVSAEVAALNANLSCLMVFGKKYADKEFDERGFKAVIKEVMQLYATPNLGDYYPYLGVLDLQGLTRRMKAVGKVFDEFFEKIIDEHEQSANQDREADDFVYTMLALMKSGNIEFQFDRRHIKAILLDMLAGSMDTSATVVEWILAELLKHPRVMKKVQQELEEVVGLNRMVEESDLDSLNYLDMVLKEALRLHPVAPLLLPHASMEECTMDGFLIPKNSRVIINVWTIGRDPNAWSDPEKFNPERFVGSDIDFRGHDFQLLPFGSGRRGCPGIQLGLIVVRLLVAQLVHCFNWELPNGISPKELDMTEEFGVVVTRAKHLMAVPTSRLSK</sequence>
<dbReference type="AlphaFoldDB" id="A0ABD3AB98"/>
<dbReference type="EMBL" id="JBJUIK010000005">
    <property type="protein sequence ID" value="KAL3527830.1"/>
    <property type="molecule type" value="Genomic_DNA"/>
</dbReference>
<dbReference type="PRINTS" id="PR00385">
    <property type="entry name" value="P450"/>
</dbReference>
<comment type="similarity">
    <text evidence="3 11">Belongs to the cytochrome P450 family.</text>
</comment>